<reference evidence="3 4" key="2">
    <citation type="journal article" date="2017" name="Nature">
        <title>The Apostasia genome and the evolution of orchids.</title>
        <authorList>
            <person name="Zhang G.Q."/>
            <person name="Liu K.W."/>
            <person name="Li Z."/>
            <person name="Lohaus R."/>
            <person name="Hsiao Y.Y."/>
            <person name="Niu S.C."/>
            <person name="Wang J.Y."/>
            <person name="Lin Y.C."/>
            <person name="Xu Q."/>
            <person name="Chen L.J."/>
            <person name="Yoshida K."/>
            <person name="Fujiwara S."/>
            <person name="Wang Z.W."/>
            <person name="Zhang Y.Q."/>
            <person name="Mitsuda N."/>
            <person name="Wang M."/>
            <person name="Liu G.H."/>
            <person name="Pecoraro L."/>
            <person name="Huang H.X."/>
            <person name="Xiao X.J."/>
            <person name="Lin M."/>
            <person name="Wu X.Y."/>
            <person name="Wu W.L."/>
            <person name="Chen Y.Y."/>
            <person name="Chang S.B."/>
            <person name="Sakamoto S."/>
            <person name="Ohme-Takagi M."/>
            <person name="Yagi M."/>
            <person name="Zeng S.J."/>
            <person name="Shen C.Y."/>
            <person name="Yeh C.M."/>
            <person name="Luo Y.B."/>
            <person name="Tsai W.C."/>
            <person name="Van de Peer Y."/>
            <person name="Liu Z.J."/>
        </authorList>
    </citation>
    <scope>NUCLEOTIDE SEQUENCE [LARGE SCALE GENOMIC DNA]</scope>
    <source>
        <tissue evidence="3">The whole plant</tissue>
    </source>
</reference>
<evidence type="ECO:0000313" key="4">
    <source>
        <dbReference type="Proteomes" id="UP000233837"/>
    </source>
</evidence>
<keyword evidence="1" id="KW-0732">Signal</keyword>
<dbReference type="Proteomes" id="UP000233837">
    <property type="component" value="Unassembled WGS sequence"/>
</dbReference>
<dbReference type="AlphaFoldDB" id="A0A2I0WZ63"/>
<dbReference type="InterPro" id="IPR043128">
    <property type="entry name" value="Rev_trsase/Diguanyl_cyclase"/>
</dbReference>
<organism evidence="3 4">
    <name type="scientific">Dendrobium catenatum</name>
    <dbReference type="NCBI Taxonomy" id="906689"/>
    <lineage>
        <taxon>Eukaryota</taxon>
        <taxon>Viridiplantae</taxon>
        <taxon>Streptophyta</taxon>
        <taxon>Embryophyta</taxon>
        <taxon>Tracheophyta</taxon>
        <taxon>Spermatophyta</taxon>
        <taxon>Magnoliopsida</taxon>
        <taxon>Liliopsida</taxon>
        <taxon>Asparagales</taxon>
        <taxon>Orchidaceae</taxon>
        <taxon>Epidendroideae</taxon>
        <taxon>Malaxideae</taxon>
        <taxon>Dendrobiinae</taxon>
        <taxon>Dendrobium</taxon>
    </lineage>
</organism>
<evidence type="ECO:0000256" key="1">
    <source>
        <dbReference type="SAM" id="SignalP"/>
    </source>
</evidence>
<keyword evidence="4" id="KW-1185">Reference proteome</keyword>
<evidence type="ECO:0000259" key="2">
    <source>
        <dbReference type="PROSITE" id="PS50878"/>
    </source>
</evidence>
<feature type="signal peptide" evidence="1">
    <location>
        <begin position="1"/>
        <end position="24"/>
    </location>
</feature>
<dbReference type="InterPro" id="IPR043502">
    <property type="entry name" value="DNA/RNA_pol_sf"/>
</dbReference>
<gene>
    <name evidence="3" type="ORF">MA16_Dca027384</name>
</gene>
<accession>A0A2I0WZ63</accession>
<protein>
    <submittedName>
        <fullName evidence="3">Putative mitochondrial protein</fullName>
    </submittedName>
</protein>
<dbReference type="PANTHER" id="PTHR33064">
    <property type="entry name" value="POL PROTEIN"/>
    <property type="match status" value="1"/>
</dbReference>
<dbReference type="PANTHER" id="PTHR33064:SF37">
    <property type="entry name" value="RIBONUCLEASE H"/>
    <property type="match status" value="1"/>
</dbReference>
<dbReference type="InterPro" id="IPR051320">
    <property type="entry name" value="Viral_Replic_Matur_Polypro"/>
</dbReference>
<sequence length="114" mass="13532">MNKVFKHFLRRFVLLFFDNILVYSRTEEEHWDHLKRLLEVLQEHQLRANLKKCCFAQASVEYLGHVVSKGVAADQSKIEAMIRWQVPKNLRELRGFLGLTGYYRRFVKGYSSIA</sequence>
<name>A0A2I0WZ63_9ASPA</name>
<dbReference type="EMBL" id="KZ502306">
    <property type="protein sequence ID" value="PKU80931.1"/>
    <property type="molecule type" value="Genomic_DNA"/>
</dbReference>
<dbReference type="PROSITE" id="PS50878">
    <property type="entry name" value="RT_POL"/>
    <property type="match status" value="1"/>
</dbReference>
<evidence type="ECO:0000313" key="3">
    <source>
        <dbReference type="EMBL" id="PKU80931.1"/>
    </source>
</evidence>
<dbReference type="FunFam" id="3.30.70.270:FF:000003">
    <property type="entry name" value="Transposon Ty3-G Gag-Pol polyprotein"/>
    <property type="match status" value="1"/>
</dbReference>
<feature type="chain" id="PRO_5014169453" evidence="1">
    <location>
        <begin position="25"/>
        <end position="114"/>
    </location>
</feature>
<dbReference type="CDD" id="cd01647">
    <property type="entry name" value="RT_LTR"/>
    <property type="match status" value="1"/>
</dbReference>
<feature type="domain" description="Reverse transcriptase" evidence="2">
    <location>
        <begin position="1"/>
        <end position="67"/>
    </location>
</feature>
<dbReference type="Gene3D" id="3.30.70.270">
    <property type="match status" value="2"/>
</dbReference>
<proteinExistence type="predicted"/>
<dbReference type="SUPFAM" id="SSF56672">
    <property type="entry name" value="DNA/RNA polymerases"/>
    <property type="match status" value="1"/>
</dbReference>
<dbReference type="InterPro" id="IPR000477">
    <property type="entry name" value="RT_dom"/>
</dbReference>
<reference evidence="3 4" key="1">
    <citation type="journal article" date="2016" name="Sci. Rep.">
        <title>The Dendrobium catenatum Lindl. genome sequence provides insights into polysaccharide synthase, floral development and adaptive evolution.</title>
        <authorList>
            <person name="Zhang G.Q."/>
            <person name="Xu Q."/>
            <person name="Bian C."/>
            <person name="Tsai W.C."/>
            <person name="Yeh C.M."/>
            <person name="Liu K.W."/>
            <person name="Yoshida K."/>
            <person name="Zhang L.S."/>
            <person name="Chang S.B."/>
            <person name="Chen F."/>
            <person name="Shi Y."/>
            <person name="Su Y.Y."/>
            <person name="Zhang Y.Q."/>
            <person name="Chen L.J."/>
            <person name="Yin Y."/>
            <person name="Lin M."/>
            <person name="Huang H."/>
            <person name="Deng H."/>
            <person name="Wang Z.W."/>
            <person name="Zhu S.L."/>
            <person name="Zhao X."/>
            <person name="Deng C."/>
            <person name="Niu S.C."/>
            <person name="Huang J."/>
            <person name="Wang M."/>
            <person name="Liu G.H."/>
            <person name="Yang H.J."/>
            <person name="Xiao X.J."/>
            <person name="Hsiao Y.Y."/>
            <person name="Wu W.L."/>
            <person name="Chen Y.Y."/>
            <person name="Mitsuda N."/>
            <person name="Ohme-Takagi M."/>
            <person name="Luo Y.B."/>
            <person name="Van de Peer Y."/>
            <person name="Liu Z.J."/>
        </authorList>
    </citation>
    <scope>NUCLEOTIDE SEQUENCE [LARGE SCALE GENOMIC DNA]</scope>
    <source>
        <tissue evidence="3">The whole plant</tissue>
    </source>
</reference>
<dbReference type="Pfam" id="PF00078">
    <property type="entry name" value="RVT_1"/>
    <property type="match status" value="1"/>
</dbReference>